<sequence length="111" mass="12772">MLLKPVLPVFDYIVNYDYIANELCENKAEPELKCNGKCHLMKELAKASEEETPISEKKSLHHETEVLFYQPVFAFTFKSDFSATDYVQSTAYANFYSHLAVVSVFHPPIFI</sequence>
<organism evidence="1 2">
    <name type="scientific">Flavobacterium arcticum</name>
    <dbReference type="NCBI Taxonomy" id="1784713"/>
    <lineage>
        <taxon>Bacteria</taxon>
        <taxon>Pseudomonadati</taxon>
        <taxon>Bacteroidota</taxon>
        <taxon>Flavobacteriia</taxon>
        <taxon>Flavobacteriales</taxon>
        <taxon>Flavobacteriaceae</taxon>
        <taxon>Flavobacterium</taxon>
    </lineage>
</organism>
<dbReference type="AlphaFoldDB" id="A0A345HF31"/>
<evidence type="ECO:0000313" key="1">
    <source>
        <dbReference type="EMBL" id="AXG75191.1"/>
    </source>
</evidence>
<evidence type="ECO:0000313" key="2">
    <source>
        <dbReference type="Proteomes" id="UP000253951"/>
    </source>
</evidence>
<protein>
    <submittedName>
        <fullName evidence="1">Uncharacterized protein</fullName>
    </submittedName>
</protein>
<gene>
    <name evidence="1" type="ORF">DVK85_00910</name>
</gene>
<proteinExistence type="predicted"/>
<keyword evidence="2" id="KW-1185">Reference proteome</keyword>
<dbReference type="KEGG" id="fat:DVK85_00910"/>
<dbReference type="Proteomes" id="UP000253951">
    <property type="component" value="Chromosome"/>
</dbReference>
<dbReference type="OrthoDB" id="980645at2"/>
<dbReference type="EMBL" id="CP031188">
    <property type="protein sequence ID" value="AXG75191.1"/>
    <property type="molecule type" value="Genomic_DNA"/>
</dbReference>
<name>A0A345HF31_9FLAO</name>
<accession>A0A345HF31</accession>
<reference evidence="1 2" key="1">
    <citation type="submission" date="2018-07" db="EMBL/GenBank/DDBJ databases">
        <title>Complete genome sequence of Flavobacterium arcticum type strain SM1502T.</title>
        <authorList>
            <person name="Li Y."/>
            <person name="Li D.-D."/>
        </authorList>
    </citation>
    <scope>NUCLEOTIDE SEQUENCE [LARGE SCALE GENOMIC DNA]</scope>
    <source>
        <strain evidence="1 2">SM1502</strain>
    </source>
</reference>